<accession>A0A2U1CQ49</accession>
<dbReference type="PANTHER" id="PTHR43201">
    <property type="entry name" value="ACYL-COA SYNTHETASE"/>
    <property type="match status" value="1"/>
</dbReference>
<proteinExistence type="inferred from homology"/>
<keyword evidence="2" id="KW-0436">Ligase</keyword>
<dbReference type="Gene3D" id="3.30.300.30">
    <property type="match status" value="1"/>
</dbReference>
<dbReference type="InterPro" id="IPR020845">
    <property type="entry name" value="AMP-binding_CS"/>
</dbReference>
<comment type="similarity">
    <text evidence="1">Belongs to the ATP-dependent AMP-binding enzyme family.</text>
</comment>
<dbReference type="AlphaFoldDB" id="A0A2U1CQ49"/>
<keyword evidence="6" id="KW-1185">Reference proteome</keyword>
<dbReference type="STRING" id="1231391.GCA_000308195_01798"/>
<dbReference type="GO" id="GO:0006631">
    <property type="term" value="P:fatty acid metabolic process"/>
    <property type="evidence" value="ECO:0007669"/>
    <property type="project" value="TreeGrafter"/>
</dbReference>
<dbReference type="SUPFAM" id="SSF56801">
    <property type="entry name" value="Acetyl-CoA synthetase-like"/>
    <property type="match status" value="1"/>
</dbReference>
<feature type="domain" description="AMP-binding enzyme C-terminal" evidence="4">
    <location>
        <begin position="451"/>
        <end position="525"/>
    </location>
</feature>
<evidence type="ECO:0000256" key="1">
    <source>
        <dbReference type="ARBA" id="ARBA00006432"/>
    </source>
</evidence>
<dbReference type="Pfam" id="PF00501">
    <property type="entry name" value="AMP-binding"/>
    <property type="match status" value="1"/>
</dbReference>
<dbReference type="GO" id="GO:0031956">
    <property type="term" value="F:medium-chain fatty acid-CoA ligase activity"/>
    <property type="evidence" value="ECO:0007669"/>
    <property type="project" value="TreeGrafter"/>
</dbReference>
<evidence type="ECO:0000259" key="4">
    <source>
        <dbReference type="Pfam" id="PF13193"/>
    </source>
</evidence>
<dbReference type="Pfam" id="PF13193">
    <property type="entry name" value="AMP-binding_C"/>
    <property type="match status" value="1"/>
</dbReference>
<dbReference type="InterPro" id="IPR000873">
    <property type="entry name" value="AMP-dep_synth/lig_dom"/>
</dbReference>
<dbReference type="OrthoDB" id="9766486at2"/>
<dbReference type="EMBL" id="QEKO01000001">
    <property type="protein sequence ID" value="PVY68008.1"/>
    <property type="molecule type" value="Genomic_DNA"/>
</dbReference>
<feature type="domain" description="AMP-dependent synthetase/ligase" evidence="3">
    <location>
        <begin position="37"/>
        <end position="400"/>
    </location>
</feature>
<dbReference type="RefSeq" id="WP_116517283.1">
    <property type="nucleotide sequence ID" value="NZ_JACCEX010000001.1"/>
</dbReference>
<evidence type="ECO:0000313" key="6">
    <source>
        <dbReference type="Proteomes" id="UP000246145"/>
    </source>
</evidence>
<gene>
    <name evidence="5" type="ORF">C7440_0394</name>
</gene>
<name>A0A2U1CQ49_9BURK</name>
<dbReference type="PROSITE" id="PS00455">
    <property type="entry name" value="AMP_BINDING"/>
    <property type="match status" value="1"/>
</dbReference>
<dbReference type="Proteomes" id="UP000246145">
    <property type="component" value="Unassembled WGS sequence"/>
</dbReference>
<dbReference type="InterPro" id="IPR045851">
    <property type="entry name" value="AMP-bd_C_sf"/>
</dbReference>
<evidence type="ECO:0000313" key="5">
    <source>
        <dbReference type="EMBL" id="PVY68008.1"/>
    </source>
</evidence>
<protein>
    <submittedName>
        <fullName evidence="5">Fatty-acyl-CoA synthase</fullName>
    </submittedName>
</protein>
<evidence type="ECO:0000259" key="3">
    <source>
        <dbReference type="Pfam" id="PF00501"/>
    </source>
</evidence>
<dbReference type="InterPro" id="IPR025110">
    <property type="entry name" value="AMP-bd_C"/>
</dbReference>
<sequence>MIDTSAPFASAADAAAFARVPWRERLPASDLPNLVLHAAGQKPQATAMRFLPNGRLDDIPQDISYASLARQLLQAAARLAEAGVGPGDRVAFLTPNGPATLITVLAAQAVGIAAPVNSYLNAPEIAALLDSIDAKLLVADGELVHDKLDAVLAHCRRPPRIVKPAELIQGEPLERLPQRGDDMVGLFHTGGTTGLPKLVPLTADQLAVTTLFSAYAYRYVRHDRVLAAMPMFHVGGLLASALFPLACGASVVIAGTAGYRGPGTVDEIWKLVQRERISVLTAPPTIMGRLALDMPEPSSVPALRLLTNGAAALPVAIGDRLVRHFNIPLTEPWGLTEATLAVTAMPVQGERRGGSVGVALPYCQVKAVHVDGQGRETGDCATDEIGVLAIKGPSVFGGYLGLPTEKQPFFKDGWLDSGDLGRIDAEGYVWITGRAKDLIKRGGHGLDPAMIESVLYRHPAVALAAAVGKPDAYAGELPIAYVQLKPGAHCDQAELLELCAQIPERAAIPKELIILPAMPLTGVGKVDKTALRRDAAQRTLQALLDSELPAAQARVEVLADPRHGTLVRVWADAGRHAGVAETLSGFPFHYEVRAPQGPAKGAHS</sequence>
<dbReference type="InterPro" id="IPR042099">
    <property type="entry name" value="ANL_N_sf"/>
</dbReference>
<dbReference type="Gene3D" id="3.40.50.12780">
    <property type="entry name" value="N-terminal domain of ligase-like"/>
    <property type="match status" value="1"/>
</dbReference>
<comment type="caution">
    <text evidence="5">The sequence shown here is derived from an EMBL/GenBank/DDBJ whole genome shotgun (WGS) entry which is preliminary data.</text>
</comment>
<evidence type="ECO:0000256" key="2">
    <source>
        <dbReference type="ARBA" id="ARBA00022598"/>
    </source>
</evidence>
<organism evidence="5 6">
    <name type="scientific">Pusillimonas noertemannii</name>
    <dbReference type="NCBI Taxonomy" id="305977"/>
    <lineage>
        <taxon>Bacteria</taxon>
        <taxon>Pseudomonadati</taxon>
        <taxon>Pseudomonadota</taxon>
        <taxon>Betaproteobacteria</taxon>
        <taxon>Burkholderiales</taxon>
        <taxon>Alcaligenaceae</taxon>
        <taxon>Pusillimonas</taxon>
    </lineage>
</organism>
<reference evidence="5 6" key="1">
    <citation type="submission" date="2018-04" db="EMBL/GenBank/DDBJ databases">
        <title>Genomic Encyclopedia of Type Strains, Phase IV (KMG-IV): sequencing the most valuable type-strain genomes for metagenomic binning, comparative biology and taxonomic classification.</title>
        <authorList>
            <person name="Goeker M."/>
        </authorList>
    </citation>
    <scope>NUCLEOTIDE SEQUENCE [LARGE SCALE GENOMIC DNA]</scope>
    <source>
        <strain evidence="5 6">DSM 10065</strain>
    </source>
</reference>
<dbReference type="PANTHER" id="PTHR43201:SF5">
    <property type="entry name" value="MEDIUM-CHAIN ACYL-COA LIGASE ACSF2, MITOCHONDRIAL"/>
    <property type="match status" value="1"/>
</dbReference>